<name>A0A9D1VPD3_9FIRM</name>
<sequence length="156" mass="17950">MKVRMAQEKDIARIHSLLAQVAMVHHKGRPDLFKPGKSKYTDEELKALLQDSNRPILAAVDDNDCMQGYAFCIFRQYKDHNIMTDIKTLYIDDLCVDETMRGKHIGRLLYNAALDYAREHGCYNLTLNVWSCNESAMKFYESCGLKPQKVGMEVIL</sequence>
<dbReference type="PROSITE" id="PS51186">
    <property type="entry name" value="GNAT"/>
    <property type="match status" value="1"/>
</dbReference>
<organism evidence="2 3">
    <name type="scientific">Candidatus Blautia pullistercoris</name>
    <dbReference type="NCBI Taxonomy" id="2838499"/>
    <lineage>
        <taxon>Bacteria</taxon>
        <taxon>Bacillati</taxon>
        <taxon>Bacillota</taxon>
        <taxon>Clostridia</taxon>
        <taxon>Lachnospirales</taxon>
        <taxon>Lachnospiraceae</taxon>
        <taxon>Blautia</taxon>
    </lineage>
</organism>
<reference evidence="2" key="2">
    <citation type="submission" date="2021-04" db="EMBL/GenBank/DDBJ databases">
        <authorList>
            <person name="Gilroy R."/>
        </authorList>
    </citation>
    <scope>NUCLEOTIDE SEQUENCE</scope>
    <source>
        <strain evidence="2">ChiHjej12B11-1927</strain>
    </source>
</reference>
<dbReference type="InterPro" id="IPR016181">
    <property type="entry name" value="Acyl_CoA_acyltransferase"/>
</dbReference>
<dbReference type="InterPro" id="IPR039143">
    <property type="entry name" value="GNPNAT1-like"/>
</dbReference>
<dbReference type="GO" id="GO:0008080">
    <property type="term" value="F:N-acetyltransferase activity"/>
    <property type="evidence" value="ECO:0007669"/>
    <property type="project" value="TreeGrafter"/>
</dbReference>
<dbReference type="CDD" id="cd04301">
    <property type="entry name" value="NAT_SF"/>
    <property type="match status" value="1"/>
</dbReference>
<dbReference type="Proteomes" id="UP000824230">
    <property type="component" value="Unassembled WGS sequence"/>
</dbReference>
<evidence type="ECO:0000313" key="2">
    <source>
        <dbReference type="EMBL" id="HIX38741.1"/>
    </source>
</evidence>
<dbReference type="EMBL" id="DXFG01000295">
    <property type="protein sequence ID" value="HIX38741.1"/>
    <property type="molecule type" value="Genomic_DNA"/>
</dbReference>
<proteinExistence type="predicted"/>
<dbReference type="SUPFAM" id="SSF55729">
    <property type="entry name" value="Acyl-CoA N-acyltransferases (Nat)"/>
    <property type="match status" value="1"/>
</dbReference>
<feature type="domain" description="N-acetyltransferase" evidence="1">
    <location>
        <begin position="1"/>
        <end position="156"/>
    </location>
</feature>
<reference evidence="2" key="1">
    <citation type="journal article" date="2021" name="PeerJ">
        <title>Extensive microbial diversity within the chicken gut microbiome revealed by metagenomics and culture.</title>
        <authorList>
            <person name="Gilroy R."/>
            <person name="Ravi A."/>
            <person name="Getino M."/>
            <person name="Pursley I."/>
            <person name="Horton D.L."/>
            <person name="Alikhan N.F."/>
            <person name="Baker D."/>
            <person name="Gharbi K."/>
            <person name="Hall N."/>
            <person name="Watson M."/>
            <person name="Adriaenssens E.M."/>
            <person name="Foster-Nyarko E."/>
            <person name="Jarju S."/>
            <person name="Secka A."/>
            <person name="Antonio M."/>
            <person name="Oren A."/>
            <person name="Chaudhuri R.R."/>
            <person name="La Ragione R."/>
            <person name="Hildebrand F."/>
            <person name="Pallen M.J."/>
        </authorList>
    </citation>
    <scope>NUCLEOTIDE SEQUENCE</scope>
    <source>
        <strain evidence="2">ChiHjej12B11-1927</strain>
    </source>
</reference>
<dbReference type="PANTHER" id="PTHR13355">
    <property type="entry name" value="GLUCOSAMINE 6-PHOSPHATE N-ACETYLTRANSFERASE"/>
    <property type="match status" value="1"/>
</dbReference>
<gene>
    <name evidence="2" type="ORF">H9738_12885</name>
</gene>
<protein>
    <submittedName>
        <fullName evidence="2">GNAT family N-acetyltransferase</fullName>
    </submittedName>
</protein>
<dbReference type="PANTHER" id="PTHR13355:SF15">
    <property type="entry name" value="GCN5-RELATED N-ACETYLTRANSFERASE 3, CHLOROPLASTIC"/>
    <property type="match status" value="1"/>
</dbReference>
<accession>A0A9D1VPD3</accession>
<dbReference type="Pfam" id="PF00583">
    <property type="entry name" value="Acetyltransf_1"/>
    <property type="match status" value="1"/>
</dbReference>
<dbReference type="Gene3D" id="3.40.630.30">
    <property type="match status" value="1"/>
</dbReference>
<evidence type="ECO:0000313" key="3">
    <source>
        <dbReference type="Proteomes" id="UP000824230"/>
    </source>
</evidence>
<evidence type="ECO:0000259" key="1">
    <source>
        <dbReference type="PROSITE" id="PS51186"/>
    </source>
</evidence>
<comment type="caution">
    <text evidence="2">The sequence shown here is derived from an EMBL/GenBank/DDBJ whole genome shotgun (WGS) entry which is preliminary data.</text>
</comment>
<dbReference type="InterPro" id="IPR000182">
    <property type="entry name" value="GNAT_dom"/>
</dbReference>
<dbReference type="AlphaFoldDB" id="A0A9D1VPD3"/>